<reference evidence="2" key="1">
    <citation type="submission" date="2021-02" db="EMBL/GenBank/DDBJ databases">
        <title>Neisseriaceae sp. 26B isolated from the cloaca of a Common Toad-headed Turtle (Mesoclemmys nasuta).</title>
        <authorList>
            <person name="Spergser J."/>
            <person name="Busse H.-J."/>
        </authorList>
    </citation>
    <scope>NUCLEOTIDE SEQUENCE</scope>
    <source>
        <strain evidence="2">26B</strain>
    </source>
</reference>
<evidence type="ECO:0000256" key="1">
    <source>
        <dbReference type="SAM" id="SignalP"/>
    </source>
</evidence>
<accession>A0A892ZKH6</accession>
<dbReference type="KEGG" id="ptes:JQU52_07140"/>
<evidence type="ECO:0000313" key="2">
    <source>
        <dbReference type="EMBL" id="QRQ83123.1"/>
    </source>
</evidence>
<sequence>MKYFFSVWLVLFAACFPANAEVYLIPQKVEIHFYCLKDKASTADEKQRLYQEYTRKVLLLLQSNRPSLPRLGEKFGNTQSAIDTNDEIYANCAALLQQYSDNVEKLLAWNQVNTQERLDVWSYAMDPILTWRPMRQDPSGFLRQDWQGDGYFKAIADEVLQDNPALRLYLLKLRQSE</sequence>
<organism evidence="2 3">
    <name type="scientific">Paralysiella testudinis</name>
    <dbReference type="NCBI Taxonomy" id="2809020"/>
    <lineage>
        <taxon>Bacteria</taxon>
        <taxon>Pseudomonadati</taxon>
        <taxon>Pseudomonadota</taxon>
        <taxon>Betaproteobacteria</taxon>
        <taxon>Neisseriales</taxon>
        <taxon>Neisseriaceae</taxon>
        <taxon>Paralysiella</taxon>
    </lineage>
</organism>
<dbReference type="PROSITE" id="PS51257">
    <property type="entry name" value="PROKAR_LIPOPROTEIN"/>
    <property type="match status" value="1"/>
</dbReference>
<dbReference type="EMBL" id="CP069798">
    <property type="protein sequence ID" value="QRQ83123.1"/>
    <property type="molecule type" value="Genomic_DNA"/>
</dbReference>
<protein>
    <submittedName>
        <fullName evidence="2">Uncharacterized protein</fullName>
    </submittedName>
</protein>
<dbReference type="RefSeq" id="WP_230340419.1">
    <property type="nucleotide sequence ID" value="NZ_CP069798.1"/>
</dbReference>
<dbReference type="Proteomes" id="UP000653156">
    <property type="component" value="Chromosome"/>
</dbReference>
<proteinExistence type="predicted"/>
<feature type="signal peptide" evidence="1">
    <location>
        <begin position="1"/>
        <end position="20"/>
    </location>
</feature>
<name>A0A892ZKH6_9NEIS</name>
<evidence type="ECO:0000313" key="3">
    <source>
        <dbReference type="Proteomes" id="UP000653156"/>
    </source>
</evidence>
<gene>
    <name evidence="2" type="ORF">JQU52_07140</name>
</gene>
<keyword evidence="1" id="KW-0732">Signal</keyword>
<dbReference type="AlphaFoldDB" id="A0A892ZKH6"/>
<keyword evidence="3" id="KW-1185">Reference proteome</keyword>
<feature type="chain" id="PRO_5033984113" evidence="1">
    <location>
        <begin position="21"/>
        <end position="177"/>
    </location>
</feature>